<keyword evidence="4 6" id="KW-1133">Transmembrane helix</keyword>
<feature type="transmembrane region" description="Helical" evidence="6">
    <location>
        <begin position="178"/>
        <end position="204"/>
    </location>
</feature>
<dbReference type="GO" id="GO:0005789">
    <property type="term" value="C:endoplasmic reticulum membrane"/>
    <property type="evidence" value="ECO:0007669"/>
    <property type="project" value="UniProtKB-SubCell"/>
</dbReference>
<dbReference type="Gene3D" id="1.20.5.2480">
    <property type="match status" value="1"/>
</dbReference>
<evidence type="ECO:0000256" key="1">
    <source>
        <dbReference type="ARBA" id="ARBA00004477"/>
    </source>
</evidence>
<dbReference type="PANTHER" id="PTHR45799">
    <property type="entry name" value="RETICULON-LIKE PROTEIN"/>
    <property type="match status" value="1"/>
</dbReference>
<reference evidence="8" key="1">
    <citation type="submission" date="2020-11" db="EMBL/GenBank/DDBJ databases">
        <authorList>
            <person name="Tran Van P."/>
        </authorList>
    </citation>
    <scope>NUCLEOTIDE SEQUENCE</scope>
</reference>
<organism evidence="8">
    <name type="scientific">Medioppia subpectinata</name>
    <dbReference type="NCBI Taxonomy" id="1979941"/>
    <lineage>
        <taxon>Eukaryota</taxon>
        <taxon>Metazoa</taxon>
        <taxon>Ecdysozoa</taxon>
        <taxon>Arthropoda</taxon>
        <taxon>Chelicerata</taxon>
        <taxon>Arachnida</taxon>
        <taxon>Acari</taxon>
        <taxon>Acariformes</taxon>
        <taxon>Sarcoptiformes</taxon>
        <taxon>Oribatida</taxon>
        <taxon>Brachypylina</taxon>
        <taxon>Oppioidea</taxon>
        <taxon>Oppiidae</taxon>
        <taxon>Medioppia</taxon>
    </lineage>
</organism>
<dbReference type="PROSITE" id="PS50845">
    <property type="entry name" value="RETICULON"/>
    <property type="match status" value="1"/>
</dbReference>
<dbReference type="EMBL" id="CAJPIZ010000010">
    <property type="protein sequence ID" value="CAG2099988.1"/>
    <property type="molecule type" value="Genomic_DNA"/>
</dbReference>
<keyword evidence="2 6" id="KW-0812">Transmembrane</keyword>
<proteinExistence type="predicted"/>
<dbReference type="AlphaFoldDB" id="A0A7R9PSU0"/>
<evidence type="ECO:0000256" key="4">
    <source>
        <dbReference type="ARBA" id="ARBA00022989"/>
    </source>
</evidence>
<dbReference type="InterPro" id="IPR046964">
    <property type="entry name" value="RTN1-4"/>
</dbReference>
<evidence type="ECO:0000313" key="8">
    <source>
        <dbReference type="EMBL" id="CAD7619558.1"/>
    </source>
</evidence>
<dbReference type="EMBL" id="OC854585">
    <property type="protein sequence ID" value="CAD7619558.1"/>
    <property type="molecule type" value="Genomic_DNA"/>
</dbReference>
<keyword evidence="9" id="KW-1185">Reference proteome</keyword>
<evidence type="ECO:0000256" key="6">
    <source>
        <dbReference type="RuleBase" id="RU363132"/>
    </source>
</evidence>
<gene>
    <name evidence="8" type="ORF">OSB1V03_LOCUS59</name>
</gene>
<dbReference type="PANTHER" id="PTHR45799:SF2">
    <property type="entry name" value="RETICULON-LIKE PROTEIN"/>
    <property type="match status" value="1"/>
</dbReference>
<keyword evidence="3 6" id="KW-0256">Endoplasmic reticulum</keyword>
<dbReference type="OrthoDB" id="567788at2759"/>
<feature type="transmembrane region" description="Helical" evidence="6">
    <location>
        <begin position="74"/>
        <end position="97"/>
    </location>
</feature>
<evidence type="ECO:0000259" key="7">
    <source>
        <dbReference type="PROSITE" id="PS50845"/>
    </source>
</evidence>
<name>A0A7R9PSU0_9ACAR</name>
<protein>
    <recommendedName>
        <fullName evidence="6">Reticulon-like protein</fullName>
    </recommendedName>
</protein>
<dbReference type="Proteomes" id="UP000759131">
    <property type="component" value="Unassembled WGS sequence"/>
</dbReference>
<accession>A0A7R9PSU0</accession>
<evidence type="ECO:0000256" key="5">
    <source>
        <dbReference type="ARBA" id="ARBA00023136"/>
    </source>
</evidence>
<feature type="domain" description="Reticulon" evidence="7">
    <location>
        <begin position="60"/>
        <end position="249"/>
    </location>
</feature>
<evidence type="ECO:0000313" key="9">
    <source>
        <dbReference type="Proteomes" id="UP000759131"/>
    </source>
</evidence>
<evidence type="ECO:0000256" key="2">
    <source>
        <dbReference type="ARBA" id="ARBA00022692"/>
    </source>
</evidence>
<dbReference type="Pfam" id="PF02453">
    <property type="entry name" value="Reticulon"/>
    <property type="match status" value="1"/>
</dbReference>
<dbReference type="GO" id="GO:0030424">
    <property type="term" value="C:axon"/>
    <property type="evidence" value="ECO:0007669"/>
    <property type="project" value="TreeGrafter"/>
</dbReference>
<comment type="subcellular location">
    <subcellularLocation>
        <location evidence="1 6">Endoplasmic reticulum membrane</location>
        <topology evidence="1 6">Multi-pass membrane protein</topology>
    </subcellularLocation>
</comment>
<sequence length="249" mass="28637">MNVAIDACFEPVVSRRESWMDDMGLWYCMLLRGCQTLALPNPYHYYHCFAPFSYDLHFAMAEFVYWRDPKKSGVVFGAGLAILLSLTVFSIISVFAYSSLAALSVTLSFRIYKNILQAVQKTNEGHPFKEYLEVEITPSSERIHQIVDSFLSHFNRTLIKLRSVFLVEDIIDSLKFVVLFWCLTYIGSWFNGLTLIILAYLGLFSLPKVYEMNKTQIDQYLSLASTQINDITSKIRAMIPFPAKKDKDN</sequence>
<keyword evidence="5 6" id="KW-0472">Membrane</keyword>
<evidence type="ECO:0000256" key="3">
    <source>
        <dbReference type="ARBA" id="ARBA00022824"/>
    </source>
</evidence>
<dbReference type="InterPro" id="IPR003388">
    <property type="entry name" value="Reticulon"/>
</dbReference>